<accession>A0A226EPD3</accession>
<dbReference type="GO" id="GO:0035269">
    <property type="term" value="P:protein O-linked glycosylation via mannose"/>
    <property type="evidence" value="ECO:0007669"/>
    <property type="project" value="TreeGrafter"/>
</dbReference>
<comment type="caution">
    <text evidence="5">The sequence shown here is derived from an EMBL/GenBank/DDBJ whole genome shotgun (WGS) entry which is preliminary data.</text>
</comment>
<evidence type="ECO:0000256" key="2">
    <source>
        <dbReference type="ARBA" id="ARBA00022803"/>
    </source>
</evidence>
<dbReference type="GO" id="GO:0005783">
    <property type="term" value="C:endoplasmic reticulum"/>
    <property type="evidence" value="ECO:0007669"/>
    <property type="project" value="TreeGrafter"/>
</dbReference>
<dbReference type="OrthoDB" id="1658288at2759"/>
<feature type="region of interest" description="Disordered" evidence="3">
    <location>
        <begin position="149"/>
        <end position="172"/>
    </location>
</feature>
<dbReference type="InterPro" id="IPR052346">
    <property type="entry name" value="O-mannosyl-transferase_TMTC"/>
</dbReference>
<dbReference type="STRING" id="158441.A0A226EPD3"/>
<protein>
    <submittedName>
        <fullName evidence="5">Transmembrane and TPR repeat-containing protein 4</fullName>
    </submittedName>
</protein>
<reference evidence="5 6" key="1">
    <citation type="submission" date="2015-12" db="EMBL/GenBank/DDBJ databases">
        <title>The genome of Folsomia candida.</title>
        <authorList>
            <person name="Faddeeva A."/>
            <person name="Derks M.F."/>
            <person name="Anvar Y."/>
            <person name="Smit S."/>
            <person name="Van Straalen N."/>
            <person name="Roelofs D."/>
        </authorList>
    </citation>
    <scope>NUCLEOTIDE SEQUENCE [LARGE SCALE GENOMIC DNA]</scope>
    <source>
        <strain evidence="5 6">VU population</strain>
        <tissue evidence="5">Whole body</tissue>
    </source>
</reference>
<sequence>MGLFSYSLPHHHYFSDNVKAPFVTQLFSFLCVRRINYWMAGGLSAIVFHATNVMIHVAVCILIFCVSFQILRMSVVTSFTASAIFAVHPVHTEAVAGITGRSDALACLLMLASFLLYSKSLIPHCRQRRVASSSHGGEYSVIVSDSEESSTDSLSSTSSAANNKITGERGRGSSVAQYGLNPGIIASGLCGCTAMLAKETGITVMGINILYDLYIHMSAVKRRWGEGKRLPHYMPTHPLTQSPPSLRINKDYEDDGHVCTLSLPSTYFYSANKVRHVAKETSEIVLEREREFIRSF</sequence>
<evidence type="ECO:0000256" key="4">
    <source>
        <dbReference type="SAM" id="Phobius"/>
    </source>
</evidence>
<keyword evidence="4 5" id="KW-0812">Transmembrane</keyword>
<evidence type="ECO:0000256" key="3">
    <source>
        <dbReference type="SAM" id="MobiDB-lite"/>
    </source>
</evidence>
<gene>
    <name evidence="5" type="ORF">Fcan01_06337</name>
</gene>
<name>A0A226EPD3_FOLCA</name>
<dbReference type="GO" id="GO:0030968">
    <property type="term" value="P:endoplasmic reticulum unfolded protein response"/>
    <property type="evidence" value="ECO:0007669"/>
    <property type="project" value="TreeGrafter"/>
</dbReference>
<keyword evidence="4" id="KW-1133">Transmembrane helix</keyword>
<keyword evidence="4" id="KW-0472">Membrane</keyword>
<dbReference type="Proteomes" id="UP000198287">
    <property type="component" value="Unassembled WGS sequence"/>
</dbReference>
<organism evidence="5 6">
    <name type="scientific">Folsomia candida</name>
    <name type="common">Springtail</name>
    <dbReference type="NCBI Taxonomy" id="158441"/>
    <lineage>
        <taxon>Eukaryota</taxon>
        <taxon>Metazoa</taxon>
        <taxon>Ecdysozoa</taxon>
        <taxon>Arthropoda</taxon>
        <taxon>Hexapoda</taxon>
        <taxon>Collembola</taxon>
        <taxon>Entomobryomorpha</taxon>
        <taxon>Isotomoidea</taxon>
        <taxon>Isotomidae</taxon>
        <taxon>Proisotominae</taxon>
        <taxon>Folsomia</taxon>
    </lineage>
</organism>
<keyword evidence="1" id="KW-0677">Repeat</keyword>
<proteinExistence type="predicted"/>
<dbReference type="AlphaFoldDB" id="A0A226EPD3"/>
<evidence type="ECO:0000256" key="1">
    <source>
        <dbReference type="ARBA" id="ARBA00022737"/>
    </source>
</evidence>
<dbReference type="OMA" id="CVRRINY"/>
<dbReference type="PANTHER" id="PTHR44227:SF3">
    <property type="entry name" value="PROTEIN O-MANNOSYL-TRANSFERASE TMTC4"/>
    <property type="match status" value="1"/>
</dbReference>
<keyword evidence="6" id="KW-1185">Reference proteome</keyword>
<dbReference type="EMBL" id="LNIX01000002">
    <property type="protein sequence ID" value="OXA59140.1"/>
    <property type="molecule type" value="Genomic_DNA"/>
</dbReference>
<keyword evidence="2" id="KW-0802">TPR repeat</keyword>
<feature type="transmembrane region" description="Helical" evidence="4">
    <location>
        <begin position="37"/>
        <end position="63"/>
    </location>
</feature>
<dbReference type="PANTHER" id="PTHR44227">
    <property type="match status" value="1"/>
</dbReference>
<evidence type="ECO:0000313" key="6">
    <source>
        <dbReference type="Proteomes" id="UP000198287"/>
    </source>
</evidence>
<evidence type="ECO:0000313" key="5">
    <source>
        <dbReference type="EMBL" id="OXA59140.1"/>
    </source>
</evidence>
<dbReference type="GO" id="GO:0000030">
    <property type="term" value="F:mannosyltransferase activity"/>
    <property type="evidence" value="ECO:0007669"/>
    <property type="project" value="TreeGrafter"/>
</dbReference>